<proteinExistence type="inferred from homology"/>
<keyword evidence="3" id="KW-0175">Coiled coil</keyword>
<dbReference type="SUPFAM" id="SSF51197">
    <property type="entry name" value="Clavaminate synthase-like"/>
    <property type="match status" value="1"/>
</dbReference>
<feature type="domain" description="Fe2OG dioxygenase" evidence="4">
    <location>
        <begin position="164"/>
        <end position="287"/>
    </location>
</feature>
<dbReference type="OrthoDB" id="288590at2759"/>
<name>A0A9P4Z211_9HYPO</name>
<dbReference type="Gene3D" id="2.60.120.330">
    <property type="entry name" value="B-lactam Antibiotic, Isopenicillin N Synthase, Chain"/>
    <property type="match status" value="1"/>
</dbReference>
<protein>
    <submittedName>
        <fullName evidence="5">Isopenicillin N synthase</fullName>
    </submittedName>
</protein>
<dbReference type="PROSITE" id="PS51471">
    <property type="entry name" value="FE2OG_OXY"/>
    <property type="match status" value="1"/>
</dbReference>
<evidence type="ECO:0000256" key="2">
    <source>
        <dbReference type="RuleBase" id="RU003682"/>
    </source>
</evidence>
<dbReference type="GeneID" id="55967294"/>
<accession>A0A9P4Z211</accession>
<reference evidence="5" key="1">
    <citation type="submission" date="2020-03" db="EMBL/GenBank/DDBJ databases">
        <title>Site-based positive gene gene selection in Geosmithia morbida across the United States reveals a broad range of putative effectors and factors for local host and environmental adapation.</title>
        <authorList>
            <person name="Onufrak A."/>
            <person name="Murdoch R.W."/>
            <person name="Gazis R."/>
            <person name="Huff M."/>
            <person name="Staton M."/>
            <person name="Klingeman W."/>
            <person name="Hadziabdic D."/>
        </authorList>
    </citation>
    <scope>NUCLEOTIDE SEQUENCE</scope>
    <source>
        <strain evidence="5">1262</strain>
    </source>
</reference>
<dbReference type="InterPro" id="IPR050231">
    <property type="entry name" value="Iron_ascorbate_oxido_reductase"/>
</dbReference>
<dbReference type="GO" id="GO:0046872">
    <property type="term" value="F:metal ion binding"/>
    <property type="evidence" value="ECO:0007669"/>
    <property type="project" value="UniProtKB-KW"/>
</dbReference>
<dbReference type="InterPro" id="IPR026992">
    <property type="entry name" value="DIOX_N"/>
</dbReference>
<comment type="caution">
    <text evidence="5">The sequence shown here is derived from an EMBL/GenBank/DDBJ whole genome shotgun (WGS) entry which is preliminary data.</text>
</comment>
<feature type="coiled-coil region" evidence="3">
    <location>
        <begin position="310"/>
        <end position="343"/>
    </location>
</feature>
<dbReference type="RefSeq" id="XP_035324470.1">
    <property type="nucleotide sequence ID" value="XM_035463046.1"/>
</dbReference>
<dbReference type="GO" id="GO:0044283">
    <property type="term" value="P:small molecule biosynthetic process"/>
    <property type="evidence" value="ECO:0007669"/>
    <property type="project" value="UniProtKB-ARBA"/>
</dbReference>
<dbReference type="Pfam" id="PF14226">
    <property type="entry name" value="DIOX_N"/>
    <property type="match status" value="1"/>
</dbReference>
<evidence type="ECO:0000256" key="1">
    <source>
        <dbReference type="ARBA" id="ARBA00008056"/>
    </source>
</evidence>
<keyword evidence="6" id="KW-1185">Reference proteome</keyword>
<evidence type="ECO:0000259" key="4">
    <source>
        <dbReference type="PROSITE" id="PS51471"/>
    </source>
</evidence>
<dbReference type="PANTHER" id="PTHR47990">
    <property type="entry name" value="2-OXOGLUTARATE (2OG) AND FE(II)-DEPENDENT OXYGENASE SUPERFAMILY PROTEIN-RELATED"/>
    <property type="match status" value="1"/>
</dbReference>
<dbReference type="GO" id="GO:0016491">
    <property type="term" value="F:oxidoreductase activity"/>
    <property type="evidence" value="ECO:0007669"/>
    <property type="project" value="UniProtKB-KW"/>
</dbReference>
<organism evidence="5 6">
    <name type="scientific">Geosmithia morbida</name>
    <dbReference type="NCBI Taxonomy" id="1094350"/>
    <lineage>
        <taxon>Eukaryota</taxon>
        <taxon>Fungi</taxon>
        <taxon>Dikarya</taxon>
        <taxon>Ascomycota</taxon>
        <taxon>Pezizomycotina</taxon>
        <taxon>Sordariomycetes</taxon>
        <taxon>Hypocreomycetidae</taxon>
        <taxon>Hypocreales</taxon>
        <taxon>Bionectriaceae</taxon>
        <taxon>Geosmithia</taxon>
    </lineage>
</organism>
<keyword evidence="2" id="KW-0408">Iron</keyword>
<comment type="similarity">
    <text evidence="1 2">Belongs to the iron/ascorbate-dependent oxidoreductase family.</text>
</comment>
<evidence type="ECO:0000256" key="3">
    <source>
        <dbReference type="SAM" id="Coils"/>
    </source>
</evidence>
<evidence type="ECO:0000313" key="5">
    <source>
        <dbReference type="EMBL" id="KAF4125818.1"/>
    </source>
</evidence>
<dbReference type="Proteomes" id="UP000749293">
    <property type="component" value="Unassembled WGS sequence"/>
</dbReference>
<evidence type="ECO:0000313" key="6">
    <source>
        <dbReference type="Proteomes" id="UP000749293"/>
    </source>
</evidence>
<dbReference type="Pfam" id="PF03171">
    <property type="entry name" value="2OG-FeII_Oxy"/>
    <property type="match status" value="1"/>
</dbReference>
<dbReference type="InterPro" id="IPR027443">
    <property type="entry name" value="IPNS-like_sf"/>
</dbReference>
<dbReference type="EMBL" id="JAANYQ010000002">
    <property type="protein sequence ID" value="KAF4125818.1"/>
    <property type="molecule type" value="Genomic_DNA"/>
</dbReference>
<dbReference type="InterPro" id="IPR005123">
    <property type="entry name" value="Oxoglu/Fe-dep_dioxygenase_dom"/>
</dbReference>
<keyword evidence="2" id="KW-0479">Metal-binding</keyword>
<sequence>MATKYEDRPIPQISLANFESRVDEITEQLVTAAEQVGFFAIVDHGVTTEQIDSMFAMSERFFALPNETKSTVAWNPNNVGWEHKSQIRPSTGAADQKESYQLQFGEHMKGMWISEDACPGFHDQSWSFMHLVQGVSEKLMICFARGLGFPDDFFVRAHDVTKPNCQSVLRLLHYFETPRPSGGGDGQVYHRAGAHADWDLLTLLFQREGQSGLEICPGREVVTEWASGNEAWTKVDFVPGSIVCNIGDLLMSWSDDRFKSTLHRVKAPCEEGDNYDERYSIAFFNQPSKDTIIQGPLKKYPAVTGEEFNAKAMKVQFTALQAKLQAEEEAKRKREAAAAAMDKVIPAGTVA</sequence>
<gene>
    <name evidence="5" type="ORF">GMORB2_1064</name>
</gene>
<dbReference type="InterPro" id="IPR044861">
    <property type="entry name" value="IPNS-like_FE2OG_OXY"/>
</dbReference>
<dbReference type="AlphaFoldDB" id="A0A9P4Z211"/>
<keyword evidence="2" id="KW-0560">Oxidoreductase</keyword>